<organism evidence="2 3">
    <name type="scientific">Platanthera guangdongensis</name>
    <dbReference type="NCBI Taxonomy" id="2320717"/>
    <lineage>
        <taxon>Eukaryota</taxon>
        <taxon>Viridiplantae</taxon>
        <taxon>Streptophyta</taxon>
        <taxon>Embryophyta</taxon>
        <taxon>Tracheophyta</taxon>
        <taxon>Spermatophyta</taxon>
        <taxon>Magnoliopsida</taxon>
        <taxon>Liliopsida</taxon>
        <taxon>Asparagales</taxon>
        <taxon>Orchidaceae</taxon>
        <taxon>Orchidoideae</taxon>
        <taxon>Orchideae</taxon>
        <taxon>Orchidinae</taxon>
        <taxon>Platanthera</taxon>
    </lineage>
</organism>
<evidence type="ECO:0000313" key="2">
    <source>
        <dbReference type="EMBL" id="KAK8970924.1"/>
    </source>
</evidence>
<dbReference type="Proteomes" id="UP001412067">
    <property type="component" value="Unassembled WGS sequence"/>
</dbReference>
<evidence type="ECO:0000256" key="1">
    <source>
        <dbReference type="SAM" id="SignalP"/>
    </source>
</evidence>
<keyword evidence="3" id="KW-1185">Reference proteome</keyword>
<evidence type="ECO:0000313" key="3">
    <source>
        <dbReference type="Proteomes" id="UP001412067"/>
    </source>
</evidence>
<feature type="signal peptide" evidence="1">
    <location>
        <begin position="1"/>
        <end position="23"/>
    </location>
</feature>
<keyword evidence="1" id="KW-0732">Signal</keyword>
<sequence>MGFSMTWIFILGLLCFPAEVADAAVYSSSFDELEMETEASRGPFGSTDFPQRGSGGTAAFWLPGRRAFHPTRQMKICGLPLLPWIWGGGLHLLNGASIPFDYLEFLARIFQDG</sequence>
<protein>
    <submittedName>
        <fullName evidence="2">Uncharacterized protein</fullName>
    </submittedName>
</protein>
<dbReference type="EMBL" id="JBBWWR010000001">
    <property type="protein sequence ID" value="KAK8970924.1"/>
    <property type="molecule type" value="Genomic_DNA"/>
</dbReference>
<reference evidence="2 3" key="1">
    <citation type="journal article" date="2022" name="Nat. Plants">
        <title>Genomes of leafy and leafless Platanthera orchids illuminate the evolution of mycoheterotrophy.</title>
        <authorList>
            <person name="Li M.H."/>
            <person name="Liu K.W."/>
            <person name="Li Z."/>
            <person name="Lu H.C."/>
            <person name="Ye Q.L."/>
            <person name="Zhang D."/>
            <person name="Wang J.Y."/>
            <person name="Li Y.F."/>
            <person name="Zhong Z.M."/>
            <person name="Liu X."/>
            <person name="Yu X."/>
            <person name="Liu D.K."/>
            <person name="Tu X.D."/>
            <person name="Liu B."/>
            <person name="Hao Y."/>
            <person name="Liao X.Y."/>
            <person name="Jiang Y.T."/>
            <person name="Sun W.H."/>
            <person name="Chen J."/>
            <person name="Chen Y.Q."/>
            <person name="Ai Y."/>
            <person name="Zhai J.W."/>
            <person name="Wu S.S."/>
            <person name="Zhou Z."/>
            <person name="Hsiao Y.Y."/>
            <person name="Wu W.L."/>
            <person name="Chen Y.Y."/>
            <person name="Lin Y.F."/>
            <person name="Hsu J.L."/>
            <person name="Li C.Y."/>
            <person name="Wang Z.W."/>
            <person name="Zhao X."/>
            <person name="Zhong W.Y."/>
            <person name="Ma X.K."/>
            <person name="Ma L."/>
            <person name="Huang J."/>
            <person name="Chen G.Z."/>
            <person name="Huang M.Z."/>
            <person name="Huang L."/>
            <person name="Peng D.H."/>
            <person name="Luo Y.B."/>
            <person name="Zou S.Q."/>
            <person name="Chen S.P."/>
            <person name="Lan S."/>
            <person name="Tsai W.C."/>
            <person name="Van de Peer Y."/>
            <person name="Liu Z.J."/>
        </authorList>
    </citation>
    <scope>NUCLEOTIDE SEQUENCE [LARGE SCALE GENOMIC DNA]</scope>
    <source>
        <strain evidence="2">Lor288</strain>
    </source>
</reference>
<accession>A0ABR2N474</accession>
<gene>
    <name evidence="2" type="ORF">KSP40_PGU005146</name>
</gene>
<comment type="caution">
    <text evidence="2">The sequence shown here is derived from an EMBL/GenBank/DDBJ whole genome shotgun (WGS) entry which is preliminary data.</text>
</comment>
<proteinExistence type="predicted"/>
<name>A0ABR2N474_9ASPA</name>
<feature type="chain" id="PRO_5045201380" evidence="1">
    <location>
        <begin position="24"/>
        <end position="113"/>
    </location>
</feature>